<evidence type="ECO:0000256" key="2">
    <source>
        <dbReference type="ARBA" id="ARBA00022723"/>
    </source>
</evidence>
<dbReference type="CDD" id="cd06251">
    <property type="entry name" value="M14_ASTE_ASPA-like"/>
    <property type="match status" value="1"/>
</dbReference>
<dbReference type="Proteomes" id="UP001169760">
    <property type="component" value="Unassembled WGS sequence"/>
</dbReference>
<gene>
    <name evidence="6" type="ORF">Q4521_01640</name>
</gene>
<dbReference type="EMBL" id="JAUOPB010000001">
    <property type="protein sequence ID" value="MDO6421166.1"/>
    <property type="molecule type" value="Genomic_DNA"/>
</dbReference>
<dbReference type="InterPro" id="IPR053138">
    <property type="entry name" value="N-alpha-Ac-DABA_deacetylase"/>
</dbReference>
<dbReference type="GO" id="GO:0046872">
    <property type="term" value="F:metal ion binding"/>
    <property type="evidence" value="ECO:0007669"/>
    <property type="project" value="UniProtKB-KW"/>
</dbReference>
<protein>
    <submittedName>
        <fullName evidence="6">Succinylglutamate desuccinylase/aspartoacylase family protein</fullName>
    </submittedName>
</protein>
<evidence type="ECO:0000313" key="7">
    <source>
        <dbReference type="Proteomes" id="UP001169760"/>
    </source>
</evidence>
<dbReference type="Pfam" id="PF24827">
    <property type="entry name" value="AstE_AspA_cat"/>
    <property type="match status" value="1"/>
</dbReference>
<name>A0AAW7X3H7_9GAMM</name>
<evidence type="ECO:0000313" key="6">
    <source>
        <dbReference type="EMBL" id="MDO6421166.1"/>
    </source>
</evidence>
<dbReference type="GO" id="GO:0016788">
    <property type="term" value="F:hydrolase activity, acting on ester bonds"/>
    <property type="evidence" value="ECO:0007669"/>
    <property type="project" value="InterPro"/>
</dbReference>
<dbReference type="PANTHER" id="PTHR37326:SF2">
    <property type="entry name" value="SUCCINYLGLUTAMATE DESUCCINYLASE_ASPARTOACYLASE FAMILY PROTEIN"/>
    <property type="match status" value="1"/>
</dbReference>
<dbReference type="PIRSF" id="PIRSF039012">
    <property type="entry name" value="ASP"/>
    <property type="match status" value="1"/>
</dbReference>
<evidence type="ECO:0000256" key="4">
    <source>
        <dbReference type="ARBA" id="ARBA00022833"/>
    </source>
</evidence>
<accession>A0AAW7X3H7</accession>
<keyword evidence="4" id="KW-0862">Zinc</keyword>
<dbReference type="InterPro" id="IPR043795">
    <property type="entry name" value="N-alpha-Ac-DABA-like"/>
</dbReference>
<dbReference type="AlphaFoldDB" id="A0AAW7X3H7"/>
<dbReference type="RefSeq" id="WP_216064102.1">
    <property type="nucleotide sequence ID" value="NZ_JAHKPP010000027.1"/>
</dbReference>
<evidence type="ECO:0000256" key="3">
    <source>
        <dbReference type="ARBA" id="ARBA00022801"/>
    </source>
</evidence>
<organism evidence="6 7">
    <name type="scientific">Saccharophagus degradans</name>
    <dbReference type="NCBI Taxonomy" id="86304"/>
    <lineage>
        <taxon>Bacteria</taxon>
        <taxon>Pseudomonadati</taxon>
        <taxon>Pseudomonadota</taxon>
        <taxon>Gammaproteobacteria</taxon>
        <taxon>Cellvibrionales</taxon>
        <taxon>Cellvibrionaceae</taxon>
        <taxon>Saccharophagus</taxon>
    </lineage>
</organism>
<sequence length="345" mass="38063">MDPLVIGGVEIKPGSVQRIELPVVKLYTDTDMCMPIHVVRSRKPGPTVFVSAAVHGDELNGIEIIRRLIQLKSPKLKCGTLILVPMVNVYGVLNQSRYMPDRRDLNRCFPGSPKGSLAGRVADTFLTEIVKHCDYGIDLHTGAIHRSNLPQIRADLDDPETLELAEVFGVPVLLNSNLRDGSLRQAAVESGTKILLYEAGQALRYDELSIRAGLRGILNVLSHLDMTKKRVRKKPVKPFVANTSAWQRANESGIVNNLKNLGDQVQKGDALAYIGSPYGERLDTVKASRSGIIIGKQNIPLVQEGDAMFHIAYFSEADEEIVENIEKMQDILLPTDQDPSTYTGM</sequence>
<comment type="cofactor">
    <cofactor evidence="1">
        <name>Zn(2+)</name>
        <dbReference type="ChEBI" id="CHEBI:29105"/>
    </cofactor>
</comment>
<dbReference type="PANTHER" id="PTHR37326">
    <property type="entry name" value="BLL3975 PROTEIN"/>
    <property type="match status" value="1"/>
</dbReference>
<dbReference type="InterPro" id="IPR055438">
    <property type="entry name" value="AstE_AspA_cat"/>
</dbReference>
<feature type="domain" description="Succinylglutamate desuccinylase/Aspartoacylase catalytic" evidence="5">
    <location>
        <begin position="44"/>
        <end position="224"/>
    </location>
</feature>
<evidence type="ECO:0000256" key="1">
    <source>
        <dbReference type="ARBA" id="ARBA00001947"/>
    </source>
</evidence>
<keyword evidence="3" id="KW-0378">Hydrolase</keyword>
<comment type="caution">
    <text evidence="6">The sequence shown here is derived from an EMBL/GenBank/DDBJ whole genome shotgun (WGS) entry which is preliminary data.</text>
</comment>
<keyword evidence="2" id="KW-0479">Metal-binding</keyword>
<reference evidence="6" key="1">
    <citation type="submission" date="2023-07" db="EMBL/GenBank/DDBJ databases">
        <title>Genome content predicts the carbon catabolic preferences of heterotrophic bacteria.</title>
        <authorList>
            <person name="Gralka M."/>
        </authorList>
    </citation>
    <scope>NUCLEOTIDE SEQUENCE</scope>
    <source>
        <strain evidence="6">I3M17_2</strain>
    </source>
</reference>
<evidence type="ECO:0000259" key="5">
    <source>
        <dbReference type="Pfam" id="PF24827"/>
    </source>
</evidence>
<proteinExistence type="predicted"/>